<proteinExistence type="predicted"/>
<dbReference type="SUPFAM" id="SSF48334">
    <property type="entry name" value="DNA repair protein MutS, domain III"/>
    <property type="match status" value="1"/>
</dbReference>
<accession>A0A820Q4G7</accession>
<dbReference type="InterPro" id="IPR036187">
    <property type="entry name" value="DNA_mismatch_repair_MutS_sf"/>
</dbReference>
<dbReference type="AlphaFoldDB" id="A0A820Q4G7"/>
<reference evidence="1" key="1">
    <citation type="submission" date="2021-02" db="EMBL/GenBank/DDBJ databases">
        <authorList>
            <person name="Nowell W R."/>
        </authorList>
    </citation>
    <scope>NUCLEOTIDE SEQUENCE</scope>
</reference>
<name>A0A820Q4G7_9BILA</name>
<gene>
    <name evidence="1" type="ORF">OKA104_LOCUS52083</name>
</gene>
<dbReference type="Proteomes" id="UP000663881">
    <property type="component" value="Unassembled WGS sequence"/>
</dbReference>
<sequence>MYTDCLSILVDFASSNQCGLAPGFQSLYSILQATKTKMGGRTLRANLMEPLI</sequence>
<comment type="caution">
    <text evidence="1">The sequence shown here is derived from an EMBL/GenBank/DDBJ whole genome shotgun (WGS) entry which is preliminary data.</text>
</comment>
<dbReference type="EMBL" id="CAJOAY010029554">
    <property type="protein sequence ID" value="CAF4413429.1"/>
    <property type="molecule type" value="Genomic_DNA"/>
</dbReference>
<protein>
    <submittedName>
        <fullName evidence="1">Uncharacterized protein</fullName>
    </submittedName>
</protein>
<organism evidence="1 2">
    <name type="scientific">Adineta steineri</name>
    <dbReference type="NCBI Taxonomy" id="433720"/>
    <lineage>
        <taxon>Eukaryota</taxon>
        <taxon>Metazoa</taxon>
        <taxon>Spiralia</taxon>
        <taxon>Gnathifera</taxon>
        <taxon>Rotifera</taxon>
        <taxon>Eurotatoria</taxon>
        <taxon>Bdelloidea</taxon>
        <taxon>Adinetida</taxon>
        <taxon>Adinetidae</taxon>
        <taxon>Adineta</taxon>
    </lineage>
</organism>
<evidence type="ECO:0000313" key="1">
    <source>
        <dbReference type="EMBL" id="CAF4413429.1"/>
    </source>
</evidence>
<evidence type="ECO:0000313" key="2">
    <source>
        <dbReference type="Proteomes" id="UP000663881"/>
    </source>
</evidence>
<feature type="non-terminal residue" evidence="1">
    <location>
        <position position="1"/>
    </location>
</feature>
<dbReference type="Gene3D" id="6.10.140.80">
    <property type="match status" value="1"/>
</dbReference>